<comment type="similarity">
    <text evidence="1 5">Belongs to the DNA glycosylase MPG family.</text>
</comment>
<keyword evidence="4 5" id="KW-0234">DNA repair</keyword>
<gene>
    <name evidence="6" type="ORF">QWY31_07685</name>
</gene>
<evidence type="ECO:0000313" key="6">
    <source>
        <dbReference type="EMBL" id="MDN4165378.1"/>
    </source>
</evidence>
<keyword evidence="7" id="KW-1185">Reference proteome</keyword>
<dbReference type="InterPro" id="IPR011034">
    <property type="entry name" value="Formyl_transferase-like_C_sf"/>
</dbReference>
<evidence type="ECO:0000256" key="4">
    <source>
        <dbReference type="ARBA" id="ARBA00023204"/>
    </source>
</evidence>
<comment type="caution">
    <text evidence="6">The sequence shown here is derived from an EMBL/GenBank/DDBJ whole genome shotgun (WGS) entry which is preliminary data.</text>
</comment>
<dbReference type="PANTHER" id="PTHR10429:SF0">
    <property type="entry name" value="DNA-3-METHYLADENINE GLYCOSYLASE"/>
    <property type="match status" value="1"/>
</dbReference>
<dbReference type="InterPro" id="IPR036995">
    <property type="entry name" value="MPG_sf"/>
</dbReference>
<dbReference type="CDD" id="cd00540">
    <property type="entry name" value="AAG"/>
    <property type="match status" value="1"/>
</dbReference>
<keyword evidence="2 5" id="KW-0227">DNA damage</keyword>
<sequence length="205" mass="22962">MKKTVLNPAFYQHYSVEEVAQALLGKVLVTHKEGIYTSGMIVETEAYSGRHDKACHANNGKRTPRTEIMYAEGGHIYTYLIYGMHILFNVVTNMEGLADAVLIRAIEPLEGLEHMQVRRKLSHQQVGKGPGALCKALGIGKPDYGLYLEEASGIWIEDRGIKVPEQEVVKAPRVGVDYAGDDALLLRRYYLKNNMHVSKVIKNYS</sequence>
<evidence type="ECO:0000256" key="2">
    <source>
        <dbReference type="ARBA" id="ARBA00022763"/>
    </source>
</evidence>
<dbReference type="InterPro" id="IPR003180">
    <property type="entry name" value="MPG"/>
</dbReference>
<evidence type="ECO:0000256" key="5">
    <source>
        <dbReference type="HAMAP-Rule" id="MF_00527"/>
    </source>
</evidence>
<dbReference type="Gene3D" id="3.10.300.10">
    <property type="entry name" value="Methylpurine-DNA glycosylase (MPG)"/>
    <property type="match status" value="1"/>
</dbReference>
<dbReference type="Pfam" id="PF02245">
    <property type="entry name" value="Pur_DNA_glyco"/>
    <property type="match status" value="1"/>
</dbReference>
<organism evidence="6 7">
    <name type="scientific">Shiella aurantiaca</name>
    <dbReference type="NCBI Taxonomy" id="3058365"/>
    <lineage>
        <taxon>Bacteria</taxon>
        <taxon>Pseudomonadati</taxon>
        <taxon>Bacteroidota</taxon>
        <taxon>Cytophagia</taxon>
        <taxon>Cytophagales</taxon>
        <taxon>Shiellaceae</taxon>
        <taxon>Shiella</taxon>
    </lineage>
</organism>
<accession>A0ABT8F4Z8</accession>
<dbReference type="Proteomes" id="UP001168552">
    <property type="component" value="Unassembled WGS sequence"/>
</dbReference>
<dbReference type="HAMAP" id="MF_00527">
    <property type="entry name" value="3MGH"/>
    <property type="match status" value="1"/>
</dbReference>
<evidence type="ECO:0000313" key="7">
    <source>
        <dbReference type="Proteomes" id="UP001168552"/>
    </source>
</evidence>
<dbReference type="NCBIfam" id="TIGR00567">
    <property type="entry name" value="3mg"/>
    <property type="match status" value="1"/>
</dbReference>
<proteinExistence type="inferred from homology"/>
<evidence type="ECO:0000256" key="1">
    <source>
        <dbReference type="ARBA" id="ARBA00009232"/>
    </source>
</evidence>
<dbReference type="PANTHER" id="PTHR10429">
    <property type="entry name" value="DNA-3-METHYLADENINE GLYCOSYLASE"/>
    <property type="match status" value="1"/>
</dbReference>
<reference evidence="6" key="1">
    <citation type="submission" date="2023-06" db="EMBL/GenBank/DDBJ databases">
        <title>Cytophagales bacterium Strain LB-30, isolated from soil.</title>
        <authorList>
            <person name="Liu B."/>
        </authorList>
    </citation>
    <scope>NUCLEOTIDE SEQUENCE</scope>
    <source>
        <strain evidence="6">LB-30</strain>
    </source>
</reference>
<keyword evidence="3 5" id="KW-0378">Hydrolase</keyword>
<evidence type="ECO:0000256" key="3">
    <source>
        <dbReference type="ARBA" id="ARBA00022801"/>
    </source>
</evidence>
<dbReference type="RefSeq" id="WP_320003903.1">
    <property type="nucleotide sequence ID" value="NZ_JAUHJS010000003.1"/>
</dbReference>
<dbReference type="EC" id="3.2.2.-" evidence="5"/>
<dbReference type="EMBL" id="JAUHJS010000003">
    <property type="protein sequence ID" value="MDN4165378.1"/>
    <property type="molecule type" value="Genomic_DNA"/>
</dbReference>
<name>A0ABT8F4Z8_9BACT</name>
<protein>
    <recommendedName>
        <fullName evidence="5">Putative 3-methyladenine DNA glycosylase</fullName>
        <ecNumber evidence="5">3.2.2.-</ecNumber>
    </recommendedName>
</protein>
<dbReference type="SUPFAM" id="SSF50486">
    <property type="entry name" value="FMT C-terminal domain-like"/>
    <property type="match status" value="1"/>
</dbReference>